<dbReference type="Proteomes" id="UP000019335">
    <property type="component" value="Chromosome 8"/>
</dbReference>
<keyword evidence="3" id="KW-1185">Reference proteome</keyword>
<accession>W7U2C6</accession>
<organism evidence="2 3">
    <name type="scientific">Nannochloropsis gaditana</name>
    <dbReference type="NCBI Taxonomy" id="72520"/>
    <lineage>
        <taxon>Eukaryota</taxon>
        <taxon>Sar</taxon>
        <taxon>Stramenopiles</taxon>
        <taxon>Ochrophyta</taxon>
        <taxon>Eustigmatophyceae</taxon>
        <taxon>Eustigmatales</taxon>
        <taxon>Monodopsidaceae</taxon>
        <taxon>Nannochloropsis</taxon>
    </lineage>
</organism>
<comment type="caution">
    <text evidence="2">The sequence shown here is derived from an EMBL/GenBank/DDBJ whole genome shotgun (WGS) entry which is preliminary data.</text>
</comment>
<gene>
    <name evidence="2" type="ORF">Naga_100097g11</name>
</gene>
<protein>
    <submittedName>
        <fullName evidence="2">Uncharacterized protein</fullName>
    </submittedName>
</protein>
<dbReference type="AlphaFoldDB" id="W7U2C6"/>
<evidence type="ECO:0000313" key="2">
    <source>
        <dbReference type="EMBL" id="EWM26849.1"/>
    </source>
</evidence>
<dbReference type="EMBL" id="AZIL01000602">
    <property type="protein sequence ID" value="EWM26849.1"/>
    <property type="molecule type" value="Genomic_DNA"/>
</dbReference>
<feature type="region of interest" description="Disordered" evidence="1">
    <location>
        <begin position="87"/>
        <end position="125"/>
    </location>
</feature>
<sequence length="125" mass="13953">MINAFLRDSVVYQWHRSLSLSVGGTFISKPFTRHIGLLPVEDHNYDAVPCQLSLFFYGPDPCADPSHALSSRVPRLAFHEQARNTGISDQNLRFERPQGDDCQHGRTAQKDHGLPADTPIQTPGL</sequence>
<reference evidence="2 3" key="1">
    <citation type="journal article" date="2014" name="Mol. Plant">
        <title>Chromosome Scale Genome Assembly and Transcriptome Profiling of Nannochloropsis gaditana in Nitrogen Depletion.</title>
        <authorList>
            <person name="Corteggiani Carpinelli E."/>
            <person name="Telatin A."/>
            <person name="Vitulo N."/>
            <person name="Forcato C."/>
            <person name="D'Angelo M."/>
            <person name="Schiavon R."/>
            <person name="Vezzi A."/>
            <person name="Giacometti G.M."/>
            <person name="Morosinotto T."/>
            <person name="Valle G."/>
        </authorList>
    </citation>
    <scope>NUCLEOTIDE SEQUENCE [LARGE SCALE GENOMIC DNA]</scope>
    <source>
        <strain evidence="2 3">B-31</strain>
    </source>
</reference>
<name>W7U2C6_9STRA</name>
<feature type="compositionally biased region" description="Basic and acidic residues" evidence="1">
    <location>
        <begin position="92"/>
        <end position="114"/>
    </location>
</feature>
<evidence type="ECO:0000256" key="1">
    <source>
        <dbReference type="SAM" id="MobiDB-lite"/>
    </source>
</evidence>
<proteinExistence type="predicted"/>
<evidence type="ECO:0000313" key="3">
    <source>
        <dbReference type="Proteomes" id="UP000019335"/>
    </source>
</evidence>